<dbReference type="EMBL" id="MCBT01000033">
    <property type="protein sequence ID" value="OEG73761.1"/>
    <property type="molecule type" value="Genomic_DNA"/>
</dbReference>
<dbReference type="InterPro" id="IPR002727">
    <property type="entry name" value="DUF47"/>
</dbReference>
<protein>
    <recommendedName>
        <fullName evidence="6">Phosphate transport regulator</fullName>
    </recommendedName>
</protein>
<dbReference type="OrthoDB" id="9767431at2"/>
<evidence type="ECO:0008006" key="6">
    <source>
        <dbReference type="Google" id="ProtNLM"/>
    </source>
</evidence>
<evidence type="ECO:0000313" key="2">
    <source>
        <dbReference type="EMBL" id="GIU37954.1"/>
    </source>
</evidence>
<comment type="similarity">
    <text evidence="1">Belongs to the UPF0111 family.</text>
</comment>
<dbReference type="EMBL" id="BPEU01000006">
    <property type="protein sequence ID" value="GIU37954.1"/>
    <property type="molecule type" value="Genomic_DNA"/>
</dbReference>
<sequence>MFGFSRLTTLLSKSESTETKVYLFFEQVTLSHHKSIQMWKNYLTYGAKSAEFEKTLAELQSIEHQADLLKREIEHTLYRKTLIPDLRSDVASLIDLTDRLINKQETIGLHLKIEQPLIPKEIGDELLSLLNTVSDTIDHTLLCAKSFFTDLQRVQEYHTKVIAFESQADLLCTRTKVMLFDTDLPLVNKIQLRYFCDRIDQVANLAEDISDRIAIFTLKRVQ</sequence>
<accession>A0A1E5IT55</accession>
<evidence type="ECO:0000313" key="4">
    <source>
        <dbReference type="Proteomes" id="UP000095230"/>
    </source>
</evidence>
<reference evidence="3 4" key="1">
    <citation type="submission" date="2016-07" db="EMBL/GenBank/DDBJ databases">
        <title>Whole-genome of two Shewanella species isolated from a digestive organ of sea cucumber Apostichopus japonicus Selenka 1867.</title>
        <authorList>
            <person name="Hong H.-H."/>
            <person name="Choi H."/>
            <person name="Cheon S."/>
            <person name="Oh J.-S."/>
            <person name="Lee H.-G."/>
            <person name="Park C."/>
        </authorList>
    </citation>
    <scope>NUCLEOTIDE SEQUENCE [LARGE SCALE GENOMIC DNA]</scope>
    <source>
        <strain evidence="3 4">CSB03KR</strain>
    </source>
</reference>
<gene>
    <name evidence="3" type="ORF">BEL05_15010</name>
    <name evidence="2" type="ORF">TUM3794_09540</name>
</gene>
<dbReference type="Proteomes" id="UP000095230">
    <property type="component" value="Unassembled WGS sequence"/>
</dbReference>
<dbReference type="PANTHER" id="PTHR36536:SF3">
    <property type="entry name" value="UPF0111 PROTEIN HI_1603"/>
    <property type="match status" value="1"/>
</dbReference>
<name>A0A1E5IT55_SHECO</name>
<dbReference type="AlphaFoldDB" id="A0A1E5IT55"/>
<dbReference type="InterPro" id="IPR038078">
    <property type="entry name" value="PhoU-like_sf"/>
</dbReference>
<proteinExistence type="inferred from homology"/>
<evidence type="ECO:0000313" key="3">
    <source>
        <dbReference type="EMBL" id="OEG73761.1"/>
    </source>
</evidence>
<organism evidence="3 4">
    <name type="scientific">Shewanella colwelliana</name>
    <name type="common">Alteromonas colwelliana</name>
    <dbReference type="NCBI Taxonomy" id="23"/>
    <lineage>
        <taxon>Bacteria</taxon>
        <taxon>Pseudomonadati</taxon>
        <taxon>Pseudomonadota</taxon>
        <taxon>Gammaproteobacteria</taxon>
        <taxon>Alteromonadales</taxon>
        <taxon>Shewanellaceae</taxon>
        <taxon>Shewanella</taxon>
    </lineage>
</organism>
<dbReference type="Proteomes" id="UP000773469">
    <property type="component" value="Unassembled WGS sequence"/>
</dbReference>
<keyword evidence="5" id="KW-1185">Reference proteome</keyword>
<evidence type="ECO:0000313" key="5">
    <source>
        <dbReference type="Proteomes" id="UP000773469"/>
    </source>
</evidence>
<dbReference type="InterPro" id="IPR018445">
    <property type="entry name" value="Put_Phosphate_transp_reg"/>
</dbReference>
<dbReference type="PANTHER" id="PTHR36536">
    <property type="entry name" value="UPF0111 PROTEIN HI_1603"/>
    <property type="match status" value="1"/>
</dbReference>
<dbReference type="RefSeq" id="WP_028762927.1">
    <property type="nucleotide sequence ID" value="NZ_BPEU01000006.1"/>
</dbReference>
<reference evidence="2 5" key="2">
    <citation type="submission" date="2021-05" db="EMBL/GenBank/DDBJ databases">
        <title>Molecular characterization for Shewanella algae harboring chromosomal blaOXA-55-like strains isolated from clinical and environment sample.</title>
        <authorList>
            <person name="Ohama Y."/>
            <person name="Aoki K."/>
            <person name="Harada S."/>
            <person name="Moriya K."/>
            <person name="Ishii Y."/>
            <person name="Tateda K."/>
        </authorList>
    </citation>
    <scope>NUCLEOTIDE SEQUENCE [LARGE SCALE GENOMIC DNA]</scope>
    <source>
        <strain evidence="2 5">MBTL60-118</strain>
    </source>
</reference>
<dbReference type="Gene3D" id="1.20.58.220">
    <property type="entry name" value="Phosphate transport system protein phou homolog 2, domain 2"/>
    <property type="match status" value="1"/>
</dbReference>
<dbReference type="Pfam" id="PF01865">
    <property type="entry name" value="PhoU_div"/>
    <property type="match status" value="1"/>
</dbReference>
<dbReference type="STRING" id="23.BEL05_15010"/>
<evidence type="ECO:0000256" key="1">
    <source>
        <dbReference type="ARBA" id="ARBA00008591"/>
    </source>
</evidence>
<comment type="caution">
    <text evidence="3">The sequence shown here is derived from an EMBL/GenBank/DDBJ whole genome shotgun (WGS) entry which is preliminary data.</text>
</comment>